<feature type="compositionally biased region" description="Low complexity" evidence="1">
    <location>
        <begin position="251"/>
        <end position="266"/>
    </location>
</feature>
<evidence type="ECO:0000256" key="2">
    <source>
        <dbReference type="SAM" id="Phobius"/>
    </source>
</evidence>
<name>A0A1Y2P0C0_STRFR</name>
<keyword evidence="2" id="KW-0812">Transmembrane</keyword>
<evidence type="ECO:0000313" key="3">
    <source>
        <dbReference type="EMBL" id="OSY53225.1"/>
    </source>
</evidence>
<dbReference type="PANTHER" id="PTHR38588">
    <property type="entry name" value="BLL0334 PROTEIN"/>
    <property type="match status" value="1"/>
</dbReference>
<proteinExistence type="predicted"/>
<feature type="region of interest" description="Disordered" evidence="1">
    <location>
        <begin position="241"/>
        <end position="320"/>
    </location>
</feature>
<evidence type="ECO:0000256" key="1">
    <source>
        <dbReference type="SAM" id="MobiDB-lite"/>
    </source>
</evidence>
<comment type="caution">
    <text evidence="3">The sequence shown here is derived from an EMBL/GenBank/DDBJ whole genome shotgun (WGS) entry which is preliminary data.</text>
</comment>
<dbReference type="EMBL" id="MIFZ01000098">
    <property type="protein sequence ID" value="OSY53225.1"/>
    <property type="molecule type" value="Genomic_DNA"/>
</dbReference>
<feature type="compositionally biased region" description="Acidic residues" evidence="1">
    <location>
        <begin position="241"/>
        <end position="250"/>
    </location>
</feature>
<feature type="transmembrane region" description="Helical" evidence="2">
    <location>
        <begin position="357"/>
        <end position="376"/>
    </location>
</feature>
<dbReference type="RefSeq" id="WP_031130804.1">
    <property type="nucleotide sequence ID" value="NZ_ASYR01000006.1"/>
</dbReference>
<protein>
    <submittedName>
        <fullName evidence="3">Carbon monoxide dehydrogenase subunit G (CoxG)</fullName>
    </submittedName>
</protein>
<dbReference type="PANTHER" id="PTHR38588:SF1">
    <property type="entry name" value="BLL0334 PROTEIN"/>
    <property type="match status" value="1"/>
</dbReference>
<dbReference type="Gene3D" id="3.30.530.20">
    <property type="match status" value="1"/>
</dbReference>
<sequence>MEHEVFVPVPVPSLRAVFADPARVARCVPGLQQDADASADPLSGRLKVRAGGHTVTYRGALRLAARDDGGYDLSGEGAEARGGGGVRVALTARLTPADGGTDLAFTGTAGAEGRLAEIPADTLTTTARRLLDRFGEALAEEAGDAGRPERAEGAGGAGGAAKAGQAARADGPGTTPPDADATTGAATADATGITDATDAAGDGGGDGVPDDDHTAVKDGATASEAVRADADADVADLDNVDLDVDDDGVDDGAVGAAGPEGAAPAGGVFGTPVPPSSLDPDAADDYGDDLPGDDLRADGFPEEGPSSAGAEPPAEAAHARRTMIGRSAEEVDHAPPRGRYAPVPGPDAHGRAHALRLLVPAAALVLASAVVLVRLLRHRTRRPRA</sequence>
<accession>A0A1Y2P0C0</accession>
<evidence type="ECO:0000313" key="4">
    <source>
        <dbReference type="Proteomes" id="UP000194318"/>
    </source>
</evidence>
<organism evidence="3 4">
    <name type="scientific">Streptomyces fradiae ATCC 10745 = DSM 40063</name>
    <dbReference type="NCBI Taxonomy" id="1319510"/>
    <lineage>
        <taxon>Bacteria</taxon>
        <taxon>Bacillati</taxon>
        <taxon>Actinomycetota</taxon>
        <taxon>Actinomycetes</taxon>
        <taxon>Kitasatosporales</taxon>
        <taxon>Streptomycetaceae</taxon>
        <taxon>Streptomyces</taxon>
    </lineage>
</organism>
<keyword evidence="2" id="KW-1133">Transmembrane helix</keyword>
<dbReference type="InterPro" id="IPR010419">
    <property type="entry name" value="CO_DH_gsu"/>
</dbReference>
<dbReference type="Pfam" id="PF06240">
    <property type="entry name" value="COXG"/>
    <property type="match status" value="1"/>
</dbReference>
<dbReference type="InterPro" id="IPR023393">
    <property type="entry name" value="START-like_dom_sf"/>
</dbReference>
<feature type="region of interest" description="Disordered" evidence="1">
    <location>
        <begin position="140"/>
        <end position="216"/>
    </location>
</feature>
<feature type="compositionally biased region" description="Acidic residues" evidence="1">
    <location>
        <begin position="281"/>
        <end position="292"/>
    </location>
</feature>
<keyword evidence="2" id="KW-0472">Membrane</keyword>
<feature type="compositionally biased region" description="Low complexity" evidence="1">
    <location>
        <begin position="302"/>
        <end position="316"/>
    </location>
</feature>
<dbReference type="SUPFAM" id="SSF55961">
    <property type="entry name" value="Bet v1-like"/>
    <property type="match status" value="1"/>
</dbReference>
<feature type="compositionally biased region" description="Low complexity" evidence="1">
    <location>
        <begin position="162"/>
        <end position="200"/>
    </location>
</feature>
<dbReference type="GeneID" id="91404480"/>
<dbReference type="AlphaFoldDB" id="A0A1Y2P0C0"/>
<dbReference type="Proteomes" id="UP000194318">
    <property type="component" value="Unassembled WGS sequence"/>
</dbReference>
<gene>
    <name evidence="3" type="ORF">BG846_01094</name>
</gene>
<reference evidence="3 4" key="1">
    <citation type="submission" date="2016-09" db="EMBL/GenBank/DDBJ databases">
        <title>Streptomyces fradiae DSM40063, a candidate organism with high potential of specific P450 cytochromes.</title>
        <authorList>
            <person name="Grumaz C."/>
            <person name="Vainshtein Y."/>
            <person name="Kirstahler P."/>
            <person name="Sohn K."/>
        </authorList>
    </citation>
    <scope>NUCLEOTIDE SEQUENCE [LARGE SCALE GENOMIC DNA]</scope>
    <source>
        <strain evidence="3 4">DSM 40063</strain>
    </source>
</reference>